<comment type="caution">
    <text evidence="3">The sequence shown here is derived from an EMBL/GenBank/DDBJ whole genome shotgun (WGS) entry which is preliminary data.</text>
</comment>
<protein>
    <submittedName>
        <fullName evidence="3">Uncharacterized protein</fullName>
    </submittedName>
</protein>
<gene>
    <name evidence="3" type="ORF">CYMTET_56575</name>
</gene>
<feature type="compositionally biased region" description="Basic and acidic residues" evidence="2">
    <location>
        <begin position="14"/>
        <end position="28"/>
    </location>
</feature>
<accession>A0AAE0BC17</accession>
<evidence type="ECO:0000313" key="4">
    <source>
        <dbReference type="Proteomes" id="UP001190700"/>
    </source>
</evidence>
<evidence type="ECO:0000313" key="3">
    <source>
        <dbReference type="EMBL" id="KAK3233105.1"/>
    </source>
</evidence>
<keyword evidence="4" id="KW-1185">Reference proteome</keyword>
<feature type="region of interest" description="Disordered" evidence="2">
    <location>
        <begin position="279"/>
        <end position="303"/>
    </location>
</feature>
<reference evidence="3 4" key="1">
    <citation type="journal article" date="2015" name="Genome Biol. Evol.">
        <title>Comparative Genomics of a Bacterivorous Green Alga Reveals Evolutionary Causalities and Consequences of Phago-Mixotrophic Mode of Nutrition.</title>
        <authorList>
            <person name="Burns J.A."/>
            <person name="Paasch A."/>
            <person name="Narechania A."/>
            <person name="Kim E."/>
        </authorList>
    </citation>
    <scope>NUCLEOTIDE SEQUENCE [LARGE SCALE GENOMIC DNA]</scope>
    <source>
        <strain evidence="3 4">PLY_AMNH</strain>
    </source>
</reference>
<feature type="compositionally biased region" description="Basic and acidic residues" evidence="2">
    <location>
        <begin position="47"/>
        <end position="66"/>
    </location>
</feature>
<name>A0AAE0BC17_9CHLO</name>
<feature type="region of interest" description="Disordered" evidence="2">
    <location>
        <begin position="1"/>
        <end position="91"/>
    </location>
</feature>
<dbReference type="AlphaFoldDB" id="A0AAE0BC17"/>
<organism evidence="3 4">
    <name type="scientific">Cymbomonas tetramitiformis</name>
    <dbReference type="NCBI Taxonomy" id="36881"/>
    <lineage>
        <taxon>Eukaryota</taxon>
        <taxon>Viridiplantae</taxon>
        <taxon>Chlorophyta</taxon>
        <taxon>Pyramimonadophyceae</taxon>
        <taxon>Pyramimonadales</taxon>
        <taxon>Pyramimonadaceae</taxon>
        <taxon>Cymbomonas</taxon>
    </lineage>
</organism>
<dbReference type="Proteomes" id="UP001190700">
    <property type="component" value="Unassembled WGS sequence"/>
</dbReference>
<sequence>MDAAANSSGHRRHGLDGRELREVEKLAKTEPMVASIARSDNTLHTFKTAERAKARAEKARAHEEPGGSHTDTGGARVSSAPQDAPELLRRTPRRTSHVERLELQVLAQELDIEERENEFMHLALHATTLQDSLEETRCQLRQLSNTFEVQATELHYLQNKVHDTFDGMFNWTGGPLVALKRARERLLKLQVPPKPPPNPTTRAHNRAPETLKLSRRDVEKHLPQVQKVVSKYGEDFFAEMDRQVKVADDLATKNAELVKARNSLRRELHIVKDKAERRSDAQRCSLGPARASVTATRRWPHDPGTEAERLAAHRRPGFTPRCAASVAAALRHATSPRPPASPSVAAARRGWPHAHGSEASVAAAQRWLHAPRQGGNSAALGVFSPTPRRGRQSRGGAAGGFTPRQRPGIAARLAVASRPWH</sequence>
<feature type="region of interest" description="Disordered" evidence="2">
    <location>
        <begin position="375"/>
        <end position="408"/>
    </location>
</feature>
<feature type="coiled-coil region" evidence="1">
    <location>
        <begin position="98"/>
        <end position="146"/>
    </location>
</feature>
<evidence type="ECO:0000256" key="1">
    <source>
        <dbReference type="SAM" id="Coils"/>
    </source>
</evidence>
<dbReference type="EMBL" id="LGRX02035802">
    <property type="protein sequence ID" value="KAK3233105.1"/>
    <property type="molecule type" value="Genomic_DNA"/>
</dbReference>
<keyword evidence="1" id="KW-0175">Coiled coil</keyword>
<proteinExistence type="predicted"/>
<evidence type="ECO:0000256" key="2">
    <source>
        <dbReference type="SAM" id="MobiDB-lite"/>
    </source>
</evidence>